<reference evidence="1" key="2">
    <citation type="submission" date="2018-04" db="EMBL/GenBank/DDBJ databases">
        <title>OnivRS2 (Oryza nivara Reference Sequence Version 2).</title>
        <authorList>
            <person name="Zhang J."/>
            <person name="Kudrna D."/>
            <person name="Lee S."/>
            <person name="Talag J."/>
            <person name="Rajasekar S."/>
            <person name="Welchert J."/>
            <person name="Hsing Y.-I."/>
            <person name="Wing R.A."/>
        </authorList>
    </citation>
    <scope>NUCLEOTIDE SEQUENCE [LARGE SCALE GENOMIC DNA]</scope>
    <source>
        <strain evidence="1">SL10</strain>
    </source>
</reference>
<evidence type="ECO:0000313" key="2">
    <source>
        <dbReference type="Proteomes" id="UP000006591"/>
    </source>
</evidence>
<dbReference type="AlphaFoldDB" id="A0A0E0HZD9"/>
<dbReference type="Proteomes" id="UP000006591">
    <property type="component" value="Chromosome 7"/>
</dbReference>
<name>A0A0E0HZD9_ORYNI</name>
<dbReference type="HOGENOM" id="CLU_099621_0_0_1"/>
<reference evidence="1" key="1">
    <citation type="submission" date="2015-04" db="UniProtKB">
        <authorList>
            <consortium name="EnsemblPlants"/>
        </authorList>
    </citation>
    <scope>IDENTIFICATION</scope>
    <source>
        <strain evidence="1">SL10</strain>
    </source>
</reference>
<organism evidence="1">
    <name type="scientific">Oryza nivara</name>
    <name type="common">Indian wild rice</name>
    <name type="synonym">Oryza sativa f. spontanea</name>
    <dbReference type="NCBI Taxonomy" id="4536"/>
    <lineage>
        <taxon>Eukaryota</taxon>
        <taxon>Viridiplantae</taxon>
        <taxon>Streptophyta</taxon>
        <taxon>Embryophyta</taxon>
        <taxon>Tracheophyta</taxon>
        <taxon>Spermatophyta</taxon>
        <taxon>Magnoliopsida</taxon>
        <taxon>Liliopsida</taxon>
        <taxon>Poales</taxon>
        <taxon>Poaceae</taxon>
        <taxon>BOP clade</taxon>
        <taxon>Oryzoideae</taxon>
        <taxon>Oryzeae</taxon>
        <taxon>Oryzinae</taxon>
        <taxon>Oryza</taxon>
    </lineage>
</organism>
<dbReference type="EnsemblPlants" id="ONIVA07G09370.6">
    <property type="protein sequence ID" value="ONIVA07G09370.6"/>
    <property type="gene ID" value="ONIVA07G09370"/>
</dbReference>
<proteinExistence type="predicted"/>
<dbReference type="Gramene" id="ONIVA07G09370.5">
    <property type="protein sequence ID" value="ONIVA07G09370.5"/>
    <property type="gene ID" value="ONIVA07G09370"/>
</dbReference>
<keyword evidence="2" id="KW-1185">Reference proteome</keyword>
<accession>A0A0E0HZD9</accession>
<sequence>MDLPALAPPTIAQIEELERVVGISHTGSIRFVNCLVESGADPNIPDEVKHFLPSRRQLQLLKGYFSTGVNKMWILAIGRVLDVTVTPREIEPLVCEYYISKCPVIVPYHRGGKRIHVGVQELTISLKILLHGLKLLLASSKDVDSNNEKEKSYGYMMMERLTGSPDGRIDHVLQATGIVEAVEDLLRC</sequence>
<dbReference type="Gramene" id="ONIVA07G09370.6">
    <property type="protein sequence ID" value="ONIVA07G09370.6"/>
    <property type="gene ID" value="ONIVA07G09370"/>
</dbReference>
<evidence type="ECO:0000313" key="1">
    <source>
        <dbReference type="EnsemblPlants" id="ONIVA07G09370.6"/>
    </source>
</evidence>
<protein>
    <submittedName>
        <fullName evidence="1">Uncharacterized protein</fullName>
    </submittedName>
</protein>
<dbReference type="EnsemblPlants" id="ONIVA07G09370.5">
    <property type="protein sequence ID" value="ONIVA07G09370.5"/>
    <property type="gene ID" value="ONIVA07G09370"/>
</dbReference>